<proteinExistence type="predicted"/>
<accession>A0A6F8VBX1</accession>
<protein>
    <recommendedName>
        <fullName evidence="5">O-succinylbenzoic acid--CoA ligase</fullName>
    </recommendedName>
</protein>
<evidence type="ECO:0000313" key="4">
    <source>
        <dbReference type="Proteomes" id="UP000502260"/>
    </source>
</evidence>
<dbReference type="InterPro" id="IPR045851">
    <property type="entry name" value="AMP-bd_C_sf"/>
</dbReference>
<name>A0A6F8VBX1_9PROT</name>
<sequence length="395" mass="41969">MKTLLTRWLERAAQSHPDAPALMAEGEIVSYAALRSAVPDWLPERVANLLKQPELPGHAELLIATSGSTGAPKTVMLSEANLEAAVLTSRSRIPLAPGDVWLACLPLQHIGGMAIFYRCAEAGAAVLLHRGFDAARVREDMERHGVTHISLVPAMLARLLEAGAPPAGLKHALIGGGPLSLGLAQRAHQAGWPICPTYGMSEAASQVATLAAFPPDWREGMVGLPLPGVSVEIVDDDNRPVQGEGRIRVRGPNVMAGYANAAHEPGHGLRDGWFVSGDRGYFDARGNLVVLGRHDDVLVSGGVNVHPAEVESLLLACPGVSDVAVTGVSDAVWGDRIAALVVGSVDDLQEWCRDRLPSHLRPRLFVAVAALPRNALGKLERKRLPALARAMEKPC</sequence>
<organism evidence="3 4">
    <name type="scientific">Sulfurimicrobium lacus</name>
    <dbReference type="NCBI Taxonomy" id="2715678"/>
    <lineage>
        <taxon>Bacteria</taxon>
        <taxon>Pseudomonadati</taxon>
        <taxon>Pseudomonadota</taxon>
        <taxon>Betaproteobacteria</taxon>
        <taxon>Nitrosomonadales</taxon>
        <taxon>Sulfuricellaceae</taxon>
        <taxon>Sulfurimicrobium</taxon>
    </lineage>
</organism>
<dbReference type="KEGG" id="slac:SKTS_11410"/>
<keyword evidence="4" id="KW-1185">Reference proteome</keyword>
<dbReference type="InterPro" id="IPR020845">
    <property type="entry name" value="AMP-binding_CS"/>
</dbReference>
<dbReference type="RefSeq" id="WP_173061647.1">
    <property type="nucleotide sequence ID" value="NZ_AP022853.1"/>
</dbReference>
<evidence type="ECO:0000313" key="3">
    <source>
        <dbReference type="EMBL" id="BCB26255.1"/>
    </source>
</evidence>
<dbReference type="AlphaFoldDB" id="A0A6F8VBX1"/>
<dbReference type="PANTHER" id="PTHR43767">
    <property type="entry name" value="LONG-CHAIN-FATTY-ACID--COA LIGASE"/>
    <property type="match status" value="1"/>
</dbReference>
<dbReference type="EMBL" id="AP022853">
    <property type="protein sequence ID" value="BCB26255.1"/>
    <property type="molecule type" value="Genomic_DNA"/>
</dbReference>
<dbReference type="InterPro" id="IPR000873">
    <property type="entry name" value="AMP-dep_synth/lig_dom"/>
</dbReference>
<dbReference type="InterPro" id="IPR042099">
    <property type="entry name" value="ANL_N_sf"/>
</dbReference>
<dbReference type="GO" id="GO:0016878">
    <property type="term" value="F:acid-thiol ligase activity"/>
    <property type="evidence" value="ECO:0007669"/>
    <property type="project" value="UniProtKB-ARBA"/>
</dbReference>
<dbReference type="Pfam" id="PF00501">
    <property type="entry name" value="AMP-binding"/>
    <property type="match status" value="1"/>
</dbReference>
<dbReference type="Gene3D" id="3.30.300.30">
    <property type="match status" value="1"/>
</dbReference>
<dbReference type="Pfam" id="PF13193">
    <property type="entry name" value="AMP-binding_C"/>
    <property type="match status" value="1"/>
</dbReference>
<gene>
    <name evidence="3" type="ORF">SKTS_11410</name>
</gene>
<evidence type="ECO:0008006" key="5">
    <source>
        <dbReference type="Google" id="ProtNLM"/>
    </source>
</evidence>
<dbReference type="InterPro" id="IPR050237">
    <property type="entry name" value="ATP-dep_AMP-bd_enzyme"/>
</dbReference>
<dbReference type="PANTHER" id="PTHR43767:SF1">
    <property type="entry name" value="NONRIBOSOMAL PEPTIDE SYNTHASE PES1 (EUROFUNG)-RELATED"/>
    <property type="match status" value="1"/>
</dbReference>
<dbReference type="Proteomes" id="UP000502260">
    <property type="component" value="Chromosome"/>
</dbReference>
<dbReference type="PROSITE" id="PS00455">
    <property type="entry name" value="AMP_BINDING"/>
    <property type="match status" value="1"/>
</dbReference>
<feature type="domain" description="AMP-binding enzyme C-terminal" evidence="2">
    <location>
        <begin position="309"/>
        <end position="378"/>
    </location>
</feature>
<feature type="domain" description="AMP-dependent synthetase/ligase" evidence="1">
    <location>
        <begin position="58"/>
        <end position="258"/>
    </location>
</feature>
<evidence type="ECO:0000259" key="1">
    <source>
        <dbReference type="Pfam" id="PF00501"/>
    </source>
</evidence>
<dbReference type="CDD" id="cd04433">
    <property type="entry name" value="AFD_class_I"/>
    <property type="match status" value="1"/>
</dbReference>
<dbReference type="SUPFAM" id="SSF56801">
    <property type="entry name" value="Acetyl-CoA synthetase-like"/>
    <property type="match status" value="1"/>
</dbReference>
<evidence type="ECO:0000259" key="2">
    <source>
        <dbReference type="Pfam" id="PF13193"/>
    </source>
</evidence>
<dbReference type="InterPro" id="IPR025110">
    <property type="entry name" value="AMP-bd_C"/>
</dbReference>
<dbReference type="Gene3D" id="3.40.50.12780">
    <property type="entry name" value="N-terminal domain of ligase-like"/>
    <property type="match status" value="1"/>
</dbReference>
<reference evidence="4" key="1">
    <citation type="submission" date="2020-03" db="EMBL/GenBank/DDBJ databases">
        <title>Complete genome sequence of sulfur-oxidizing bacterium skT11.</title>
        <authorList>
            <person name="Kanda M."/>
            <person name="Kojima H."/>
            <person name="Fukui M."/>
        </authorList>
    </citation>
    <scope>NUCLEOTIDE SEQUENCE [LARGE SCALE GENOMIC DNA]</scope>
    <source>
        <strain evidence="4">skT11</strain>
    </source>
</reference>